<feature type="compositionally biased region" description="Basic and acidic residues" evidence="1">
    <location>
        <begin position="93"/>
        <end position="110"/>
    </location>
</feature>
<organism evidence="2 3">
    <name type="scientific">Pseudomonas phage KTN4</name>
    <dbReference type="NCBI Taxonomy" id="1862701"/>
    <lineage>
        <taxon>Viruses</taxon>
        <taxon>Duplodnaviria</taxon>
        <taxon>Heunggongvirae</taxon>
        <taxon>Uroviricota</taxon>
        <taxon>Caudoviricetes</taxon>
        <taxon>Chimalliviridae</taxon>
        <taxon>Phikzvirus</taxon>
        <taxon>Phikzvirus phiKZ</taxon>
    </lineage>
</organism>
<reference evidence="2 3" key="1">
    <citation type="journal article" date="2016" name="Sci. Rep.">
        <title>A proposed integrated approach for the preclinical evaluation of phage therapy in Pseudomonas infections.</title>
        <authorList>
            <person name="Danis-Wlodarczyk K."/>
            <person name="Vandenheuvel D."/>
            <person name="Jang H.B."/>
            <person name="Briers Y."/>
            <person name="Olszak T."/>
            <person name="Arabski M."/>
            <person name="Wasik S."/>
            <person name="Drabik M."/>
            <person name="Higgins G."/>
            <person name="Tyrrell J."/>
            <person name="Harvey B.J."/>
            <person name="Noben J.P."/>
            <person name="Lavigne R."/>
            <person name="Drulis-Kawa Z."/>
        </authorList>
    </citation>
    <scope>NUCLEOTIDE SEQUENCE [LARGE SCALE GENOMIC DNA]</scope>
</reference>
<sequence length="150" mass="17460">MNVQLFPEVIERWQDALRVSLIEKNTMVDNKMSTVDDDKYINTFFEEFHPVQDAFMPKGLEDFITDYAKKNTEEIPQEKQFKRATEKLYCSSDPHKWQKSSNKEKSESFKGRSVHQTKKRLPNIVDLEAVVIKVDFNGNTKNCGAYSSIS</sequence>
<name>A0A192Y4T5_9CAUD</name>
<accession>A0A192Y4T5</accession>
<evidence type="ECO:0000313" key="3">
    <source>
        <dbReference type="Proteomes" id="UP000224336"/>
    </source>
</evidence>
<dbReference type="EMBL" id="KU521356">
    <property type="protein sequence ID" value="ANM44914.1"/>
    <property type="molecule type" value="Genomic_DNA"/>
</dbReference>
<evidence type="ECO:0000256" key="1">
    <source>
        <dbReference type="SAM" id="MobiDB-lite"/>
    </source>
</evidence>
<feature type="region of interest" description="Disordered" evidence="1">
    <location>
        <begin position="92"/>
        <end position="116"/>
    </location>
</feature>
<evidence type="ECO:0000313" key="2">
    <source>
        <dbReference type="EMBL" id="ANM44914.1"/>
    </source>
</evidence>
<dbReference type="Proteomes" id="UP000224336">
    <property type="component" value="Segment"/>
</dbReference>
<gene>
    <name evidence="2" type="ORF">KTN4_156</name>
</gene>
<protein>
    <submittedName>
        <fullName evidence="2">Uncharacterized protein</fullName>
    </submittedName>
</protein>
<proteinExistence type="predicted"/>